<organism evidence="1 2">
    <name type="scientific">Hypsizygus marmoreus</name>
    <name type="common">White beech mushroom</name>
    <name type="synonym">Agaricus marmoreus</name>
    <dbReference type="NCBI Taxonomy" id="39966"/>
    <lineage>
        <taxon>Eukaryota</taxon>
        <taxon>Fungi</taxon>
        <taxon>Dikarya</taxon>
        <taxon>Basidiomycota</taxon>
        <taxon>Agaricomycotina</taxon>
        <taxon>Agaricomycetes</taxon>
        <taxon>Agaricomycetidae</taxon>
        <taxon>Agaricales</taxon>
        <taxon>Tricholomatineae</taxon>
        <taxon>Lyophyllaceae</taxon>
        <taxon>Hypsizygus</taxon>
    </lineage>
</organism>
<sequence>MKLDDIYKFLLPPPPTAQALKVLDLLTIVIVLEVRKTRLDLFEGQTERKETPQRLFQDLRPPDKWRSAFTELVSALERVLNHLCEHLEK</sequence>
<accession>A0A369J771</accession>
<proteinExistence type="predicted"/>
<protein>
    <submittedName>
        <fullName evidence="1">Uncharacterized protein</fullName>
    </submittedName>
</protein>
<name>A0A369J771_HYPMA</name>
<dbReference type="Proteomes" id="UP000076154">
    <property type="component" value="Unassembled WGS sequence"/>
</dbReference>
<evidence type="ECO:0000313" key="1">
    <source>
        <dbReference type="EMBL" id="RDB15334.1"/>
    </source>
</evidence>
<keyword evidence="2" id="KW-1185">Reference proteome</keyword>
<dbReference type="InParanoid" id="A0A369J771"/>
<reference evidence="1" key="1">
    <citation type="submission" date="2018-04" db="EMBL/GenBank/DDBJ databases">
        <title>Whole genome sequencing of Hypsizygus marmoreus.</title>
        <authorList>
            <person name="Choi I.-G."/>
            <person name="Min B."/>
            <person name="Kim J.-G."/>
            <person name="Kim S."/>
            <person name="Oh Y.-L."/>
            <person name="Kong W.-S."/>
            <person name="Park H."/>
            <person name="Jeong J."/>
            <person name="Song E.-S."/>
        </authorList>
    </citation>
    <scope>NUCLEOTIDE SEQUENCE [LARGE SCALE GENOMIC DNA]</scope>
    <source>
        <strain evidence="1">51987-8</strain>
    </source>
</reference>
<dbReference type="EMBL" id="LUEZ02000184">
    <property type="protein sequence ID" value="RDB15334.1"/>
    <property type="molecule type" value="Genomic_DNA"/>
</dbReference>
<comment type="caution">
    <text evidence="1">The sequence shown here is derived from an EMBL/GenBank/DDBJ whole genome shotgun (WGS) entry which is preliminary data.</text>
</comment>
<evidence type="ECO:0000313" key="2">
    <source>
        <dbReference type="Proteomes" id="UP000076154"/>
    </source>
</evidence>
<gene>
    <name evidence="1" type="ORF">Hypma_004825</name>
</gene>
<dbReference type="AlphaFoldDB" id="A0A369J771"/>